<evidence type="ECO:0000313" key="1">
    <source>
        <dbReference type="EMBL" id="QDV68308.1"/>
    </source>
</evidence>
<proteinExistence type="predicted"/>
<sequence>MNHDTDPIRTPSVVAQQIPCFQGYRETLHRRESDRRVRDKLCDLLVASKRIVDRHLARQVDQGILNCLAAGERLKSRIDQLLQTIQSNCDAPFFDSRECSDRLLSEIDAIESSLIMTSISIGEIATALPKHDTSSLETIGRLNDAVNDLTQLFAERSQRIQSVAI</sequence>
<evidence type="ECO:0000313" key="2">
    <source>
        <dbReference type="Proteomes" id="UP000315082"/>
    </source>
</evidence>
<organism evidence="1 2">
    <name type="scientific">Rosistilla carotiformis</name>
    <dbReference type="NCBI Taxonomy" id="2528017"/>
    <lineage>
        <taxon>Bacteria</taxon>
        <taxon>Pseudomonadati</taxon>
        <taxon>Planctomycetota</taxon>
        <taxon>Planctomycetia</taxon>
        <taxon>Pirellulales</taxon>
        <taxon>Pirellulaceae</taxon>
        <taxon>Rosistilla</taxon>
    </lineage>
</organism>
<dbReference type="KEGG" id="rcf:Poly24_20170"/>
<dbReference type="EMBL" id="CP036348">
    <property type="protein sequence ID" value="QDV68308.1"/>
    <property type="molecule type" value="Genomic_DNA"/>
</dbReference>
<accession>A0A518JRZ5</accession>
<gene>
    <name evidence="1" type="ORF">Poly24_20170</name>
</gene>
<keyword evidence="2" id="KW-1185">Reference proteome</keyword>
<protein>
    <submittedName>
        <fullName evidence="1">Uncharacterized protein</fullName>
    </submittedName>
</protein>
<dbReference type="OrthoDB" id="280787at2"/>
<dbReference type="RefSeq" id="WP_145093964.1">
    <property type="nucleotide sequence ID" value="NZ_CP036348.1"/>
</dbReference>
<name>A0A518JRZ5_9BACT</name>
<reference evidence="1 2" key="1">
    <citation type="submission" date="2019-02" db="EMBL/GenBank/DDBJ databases">
        <title>Deep-cultivation of Planctomycetes and their phenomic and genomic characterization uncovers novel biology.</title>
        <authorList>
            <person name="Wiegand S."/>
            <person name="Jogler M."/>
            <person name="Boedeker C."/>
            <person name="Pinto D."/>
            <person name="Vollmers J."/>
            <person name="Rivas-Marin E."/>
            <person name="Kohn T."/>
            <person name="Peeters S.H."/>
            <person name="Heuer A."/>
            <person name="Rast P."/>
            <person name="Oberbeckmann S."/>
            <person name="Bunk B."/>
            <person name="Jeske O."/>
            <person name="Meyerdierks A."/>
            <person name="Storesund J.E."/>
            <person name="Kallscheuer N."/>
            <person name="Luecker S."/>
            <person name="Lage O.M."/>
            <person name="Pohl T."/>
            <person name="Merkel B.J."/>
            <person name="Hornburger P."/>
            <person name="Mueller R.-W."/>
            <person name="Bruemmer F."/>
            <person name="Labrenz M."/>
            <person name="Spormann A.M."/>
            <person name="Op den Camp H."/>
            <person name="Overmann J."/>
            <person name="Amann R."/>
            <person name="Jetten M.S.M."/>
            <person name="Mascher T."/>
            <person name="Medema M.H."/>
            <person name="Devos D.P."/>
            <person name="Kaster A.-K."/>
            <person name="Ovreas L."/>
            <person name="Rohde M."/>
            <person name="Galperin M.Y."/>
            <person name="Jogler C."/>
        </authorList>
    </citation>
    <scope>NUCLEOTIDE SEQUENCE [LARGE SCALE GENOMIC DNA]</scope>
    <source>
        <strain evidence="1 2">Poly24</strain>
    </source>
</reference>
<dbReference type="Proteomes" id="UP000315082">
    <property type="component" value="Chromosome"/>
</dbReference>
<dbReference type="AlphaFoldDB" id="A0A518JRZ5"/>